<dbReference type="GO" id="GO:0016020">
    <property type="term" value="C:membrane"/>
    <property type="evidence" value="ECO:0007669"/>
    <property type="project" value="UniProtKB-SubCell"/>
</dbReference>
<evidence type="ECO:0000313" key="9">
    <source>
        <dbReference type="EMBL" id="KAJ3050377.1"/>
    </source>
</evidence>
<dbReference type="EMBL" id="JADGJD010000521">
    <property type="protein sequence ID" value="KAJ3050377.1"/>
    <property type="molecule type" value="Genomic_DNA"/>
</dbReference>
<feature type="compositionally biased region" description="Low complexity" evidence="7">
    <location>
        <begin position="421"/>
        <end position="442"/>
    </location>
</feature>
<dbReference type="GO" id="GO:0030428">
    <property type="term" value="C:cell septum"/>
    <property type="evidence" value="ECO:0007669"/>
    <property type="project" value="TreeGrafter"/>
</dbReference>
<keyword evidence="6 8" id="KW-0472">Membrane</keyword>
<name>A0AAD5SCS4_9FUNG</name>
<feature type="compositionally biased region" description="Polar residues" evidence="7">
    <location>
        <begin position="452"/>
        <end position="461"/>
    </location>
</feature>
<keyword evidence="4 8" id="KW-0812">Transmembrane</keyword>
<evidence type="ECO:0000256" key="7">
    <source>
        <dbReference type="SAM" id="MobiDB-lite"/>
    </source>
</evidence>
<feature type="region of interest" description="Disordered" evidence="7">
    <location>
        <begin position="413"/>
        <end position="555"/>
    </location>
</feature>
<dbReference type="PANTHER" id="PTHR22914:SF46">
    <property type="entry name" value="CHITIN SYNTHASE"/>
    <property type="match status" value="1"/>
</dbReference>
<dbReference type="GO" id="GO:0004100">
    <property type="term" value="F:chitin synthase activity"/>
    <property type="evidence" value="ECO:0007669"/>
    <property type="project" value="UniProtKB-EC"/>
</dbReference>
<comment type="caution">
    <text evidence="9">The sequence shown here is derived from an EMBL/GenBank/DDBJ whole genome shotgun (WGS) entry which is preliminary data.</text>
</comment>
<dbReference type="InterPro" id="IPR029044">
    <property type="entry name" value="Nucleotide-diphossugar_trans"/>
</dbReference>
<comment type="subcellular location">
    <subcellularLocation>
        <location evidence="1">Membrane</location>
        <topology evidence="1">Multi-pass membrane protein</topology>
    </subcellularLocation>
</comment>
<dbReference type="InterPro" id="IPR004835">
    <property type="entry name" value="Chitin_synth"/>
</dbReference>
<evidence type="ECO:0000256" key="5">
    <source>
        <dbReference type="ARBA" id="ARBA00022989"/>
    </source>
</evidence>
<feature type="transmembrane region" description="Helical" evidence="8">
    <location>
        <begin position="277"/>
        <end position="303"/>
    </location>
</feature>
<feature type="compositionally biased region" description="Low complexity" evidence="7">
    <location>
        <begin position="501"/>
        <end position="517"/>
    </location>
</feature>
<dbReference type="SUPFAM" id="SSF53448">
    <property type="entry name" value="Nucleotide-diphospho-sugar transferases"/>
    <property type="match status" value="1"/>
</dbReference>
<evidence type="ECO:0000313" key="10">
    <source>
        <dbReference type="Proteomes" id="UP001212841"/>
    </source>
</evidence>
<evidence type="ECO:0000256" key="2">
    <source>
        <dbReference type="ARBA" id="ARBA00012543"/>
    </source>
</evidence>
<dbReference type="GO" id="GO:0071944">
    <property type="term" value="C:cell periphery"/>
    <property type="evidence" value="ECO:0007669"/>
    <property type="project" value="TreeGrafter"/>
</dbReference>
<evidence type="ECO:0000256" key="6">
    <source>
        <dbReference type="ARBA" id="ARBA00023136"/>
    </source>
</evidence>
<feature type="transmembrane region" description="Helical" evidence="8">
    <location>
        <begin position="309"/>
        <end position="332"/>
    </location>
</feature>
<evidence type="ECO:0000256" key="4">
    <source>
        <dbReference type="ARBA" id="ARBA00022692"/>
    </source>
</evidence>
<evidence type="ECO:0000256" key="8">
    <source>
        <dbReference type="SAM" id="Phobius"/>
    </source>
</evidence>
<dbReference type="Pfam" id="PF03142">
    <property type="entry name" value="Chitin_synth_2"/>
    <property type="match status" value="1"/>
</dbReference>
<dbReference type="PANTHER" id="PTHR22914">
    <property type="entry name" value="CHITIN SYNTHASE"/>
    <property type="match status" value="1"/>
</dbReference>
<evidence type="ECO:0000256" key="1">
    <source>
        <dbReference type="ARBA" id="ARBA00004141"/>
    </source>
</evidence>
<organism evidence="9 10">
    <name type="scientific">Rhizophlyctis rosea</name>
    <dbReference type="NCBI Taxonomy" id="64517"/>
    <lineage>
        <taxon>Eukaryota</taxon>
        <taxon>Fungi</taxon>
        <taxon>Fungi incertae sedis</taxon>
        <taxon>Chytridiomycota</taxon>
        <taxon>Chytridiomycota incertae sedis</taxon>
        <taxon>Chytridiomycetes</taxon>
        <taxon>Rhizophlyctidales</taxon>
        <taxon>Rhizophlyctidaceae</taxon>
        <taxon>Rhizophlyctis</taxon>
    </lineage>
</organism>
<keyword evidence="10" id="KW-1185">Reference proteome</keyword>
<protein>
    <recommendedName>
        <fullName evidence="2">chitin synthase</fullName>
        <ecNumber evidence="2">2.4.1.16</ecNumber>
    </recommendedName>
</protein>
<reference evidence="9" key="1">
    <citation type="submission" date="2020-05" db="EMBL/GenBank/DDBJ databases">
        <title>Phylogenomic resolution of chytrid fungi.</title>
        <authorList>
            <person name="Stajich J.E."/>
            <person name="Amses K."/>
            <person name="Simmons R."/>
            <person name="Seto K."/>
            <person name="Myers J."/>
            <person name="Bonds A."/>
            <person name="Quandt C.A."/>
            <person name="Barry K."/>
            <person name="Liu P."/>
            <person name="Grigoriev I."/>
            <person name="Longcore J.E."/>
            <person name="James T.Y."/>
        </authorList>
    </citation>
    <scope>NUCLEOTIDE SEQUENCE</scope>
    <source>
        <strain evidence="9">JEL0318</strain>
    </source>
</reference>
<sequence>MRNVGYAAALDEKEDNRFINTDKYPPTIDLNYRETNITICRFPHGGKRQTQAQAYEVAETRHANSEHRSDNRSSRLTVQADQRFSTIARTRDYLFLFLDSDVTIRPDTISNFTQNFRQHPQRTSLTGLILCSPTSSILPTLQETEYVHSQLLTRNLEAVFGGLTCLPGALTMIRCSTLRTVAPLYFGHLRERGKVVDMDVFEYARFYLGEDRYLTHLVMCAGLSRGKVGFEDRAVCETVAVEAIGSLVKQRRRWFLGTVANQVCMLITPRLWRHMPFLLLISLLQSSVVSMSLLQYVFLISLIMEESPAWLILLAFLVPLCLNWICMVVFAVKLRRWKIILYPVLKRTWGGPRVKVGPINKRVISKRYSVGSTKANAGDLDEIITMYSEDYNKEVYISTRHPTALNMVEVSQNRPPSMQFDSSPSRSTTSGASDSTSPSHLSIPPPSLHVGSISTQLSPRTPKSPEAGTDEWWDRLNVSTPVRAEMGQLPSKKSKDRENKVGGSSSVKVGPGRRSSSAWSELYQDLTGSSAKRGEDLTSPADDGDLSGKGARRWL</sequence>
<keyword evidence="5 8" id="KW-1133">Transmembrane helix</keyword>
<dbReference type="EC" id="2.4.1.16" evidence="2"/>
<accession>A0AAD5SCS4</accession>
<evidence type="ECO:0000256" key="3">
    <source>
        <dbReference type="ARBA" id="ARBA00022676"/>
    </source>
</evidence>
<dbReference type="AlphaFoldDB" id="A0AAD5SCS4"/>
<keyword evidence="3" id="KW-0328">Glycosyltransferase</keyword>
<dbReference type="GO" id="GO:0006031">
    <property type="term" value="P:chitin biosynthetic process"/>
    <property type="evidence" value="ECO:0007669"/>
    <property type="project" value="TreeGrafter"/>
</dbReference>
<proteinExistence type="predicted"/>
<keyword evidence="3" id="KW-0808">Transferase</keyword>
<gene>
    <name evidence="9" type="ORF">HK097_008668</name>
</gene>
<dbReference type="Proteomes" id="UP001212841">
    <property type="component" value="Unassembled WGS sequence"/>
</dbReference>